<evidence type="ECO:0000256" key="3">
    <source>
        <dbReference type="ARBA" id="ARBA00022801"/>
    </source>
</evidence>
<dbReference type="InterPro" id="IPR018085">
    <property type="entry name" value="Ura-DNA_Glyclase_AS"/>
</dbReference>
<dbReference type="SMART" id="SM00986">
    <property type="entry name" value="UDG"/>
    <property type="match status" value="1"/>
</dbReference>
<dbReference type="InterPro" id="IPR036895">
    <property type="entry name" value="Uracil-DNA_glycosylase-like_sf"/>
</dbReference>
<dbReference type="EMBL" id="JAAECE010000002">
    <property type="protein sequence ID" value="KAF1805011.1"/>
    <property type="molecule type" value="Genomic_DNA"/>
</dbReference>
<evidence type="ECO:0000256" key="2">
    <source>
        <dbReference type="ARBA" id="ARBA00022763"/>
    </source>
</evidence>
<feature type="domain" description="Uracil-DNA glycosylase-like" evidence="11">
    <location>
        <begin position="132"/>
        <end position="293"/>
    </location>
</feature>
<dbReference type="EC" id="3.2.2.27" evidence="7 9"/>
<evidence type="ECO:0000313" key="12">
    <source>
        <dbReference type="EMBL" id="KAF1805011.1"/>
    </source>
</evidence>
<dbReference type="HAMAP" id="MF_00148">
    <property type="entry name" value="UDG"/>
    <property type="match status" value="1"/>
</dbReference>
<evidence type="ECO:0000256" key="1">
    <source>
        <dbReference type="ARBA" id="ARBA00008184"/>
    </source>
</evidence>
<dbReference type="GO" id="GO:0097510">
    <property type="term" value="P:base-excision repair, AP site formation via deaminated base removal"/>
    <property type="evidence" value="ECO:0007669"/>
    <property type="project" value="TreeGrafter"/>
</dbReference>
<reference evidence="12 13" key="1">
    <citation type="submission" date="2019-09" db="EMBL/GenBank/DDBJ databases">
        <authorList>
            <consortium name="DOE Joint Genome Institute"/>
            <person name="Mondo S.J."/>
            <person name="Navarro-Mendoza M.I."/>
            <person name="Perez-Arques C."/>
            <person name="Panchal S."/>
            <person name="Nicolas F.E."/>
            <person name="Ganguly P."/>
            <person name="Pangilinan J."/>
            <person name="Grigoriev I."/>
            <person name="Heitman J."/>
            <person name="Sanya K."/>
            <person name="Garre V."/>
        </authorList>
    </citation>
    <scope>NUCLEOTIDE SEQUENCE [LARGE SCALE GENOMIC DNA]</scope>
    <source>
        <strain evidence="12 13">MU402</strain>
    </source>
</reference>
<keyword evidence="6 7" id="KW-0539">Nucleus</keyword>
<dbReference type="PROSITE" id="PS00130">
    <property type="entry name" value="U_DNA_GLYCOSYLASE"/>
    <property type="match status" value="1"/>
</dbReference>
<evidence type="ECO:0000256" key="8">
    <source>
        <dbReference type="PROSITE-ProRule" id="PRU10072"/>
    </source>
</evidence>
<sequence length="307" mass="34762">MKRSRENEAPTTANKKQTTLLSMFKPVKTAPIVTAPRVADGAENNAEASDDVPATTTTTKKRDPKDLFKGADQETLDLLDLEITTMNYEWLKVLAPEMTKPYFLKLKRYLKAELAAKKTIFPPLNQIYSWSNYTPPSKVKVVILGQDPYHNFNQAHGLCFSVVKGVRVPPSLANMYKALALEYEDFKTPNHGYLEEWAKQGVLMLNTSLSVEAHKAGSHANQGWEQFTDAIIKYLNEKKVNIVFMLWGSHAQKKGARINKSKHHVLTSVHPSPLSAHRGFFECKHFSKANAYLKEHGYEEINWNCLV</sequence>
<dbReference type="PANTHER" id="PTHR11264:SF0">
    <property type="entry name" value="URACIL-DNA GLYCOSYLASE"/>
    <property type="match status" value="1"/>
</dbReference>
<keyword evidence="2 7" id="KW-0227">DNA damage</keyword>
<dbReference type="NCBIfam" id="NF003592">
    <property type="entry name" value="PRK05254.1-5"/>
    <property type="match status" value="1"/>
</dbReference>
<dbReference type="CDD" id="cd10027">
    <property type="entry name" value="UDG-F1-like"/>
    <property type="match status" value="1"/>
</dbReference>
<evidence type="ECO:0000256" key="5">
    <source>
        <dbReference type="ARBA" id="ARBA00023204"/>
    </source>
</evidence>
<evidence type="ECO:0000256" key="4">
    <source>
        <dbReference type="ARBA" id="ARBA00023128"/>
    </source>
</evidence>
<dbReference type="PANTHER" id="PTHR11264">
    <property type="entry name" value="URACIL-DNA GLYCOSYLASE"/>
    <property type="match status" value="1"/>
</dbReference>
<dbReference type="GO" id="GO:0005634">
    <property type="term" value="C:nucleus"/>
    <property type="evidence" value="ECO:0007669"/>
    <property type="project" value="UniProtKB-SubCell"/>
</dbReference>
<feature type="region of interest" description="Disordered" evidence="10">
    <location>
        <begin position="35"/>
        <end position="66"/>
    </location>
</feature>
<dbReference type="Proteomes" id="UP000469890">
    <property type="component" value="Unassembled WGS sequence"/>
</dbReference>
<dbReference type="GO" id="GO:0004844">
    <property type="term" value="F:uracil DNA N-glycosylase activity"/>
    <property type="evidence" value="ECO:0007669"/>
    <property type="project" value="UniProtKB-UniRule"/>
</dbReference>
<comment type="similarity">
    <text evidence="1 7 9">Belongs to the uracil-DNA glycosylase (UDG) superfamily. UNG family.</text>
</comment>
<comment type="catalytic activity">
    <reaction evidence="7 9">
        <text>Hydrolyzes single-stranded DNA or mismatched double-stranded DNA and polynucleotides, releasing free uracil.</text>
        <dbReference type="EC" id="3.2.2.27"/>
    </reaction>
</comment>
<comment type="subcellular location">
    <subcellularLocation>
        <location evidence="7">Mitochondrion</location>
    </subcellularLocation>
    <subcellularLocation>
        <location evidence="7">Nucleus</location>
    </subcellularLocation>
</comment>
<feature type="active site" description="Proton acceptor" evidence="7 8">
    <location>
        <position position="147"/>
    </location>
</feature>
<proteinExistence type="inferred from homology"/>
<dbReference type="Gene3D" id="3.40.470.10">
    <property type="entry name" value="Uracil-DNA glycosylase-like domain"/>
    <property type="match status" value="1"/>
</dbReference>
<dbReference type="NCBIfam" id="NF003591">
    <property type="entry name" value="PRK05254.1-4"/>
    <property type="match status" value="1"/>
</dbReference>
<gene>
    <name evidence="7" type="primary">UNG1</name>
    <name evidence="12" type="ORF">FB192DRAFT_1320159</name>
</gene>
<dbReference type="InterPro" id="IPR005122">
    <property type="entry name" value="Uracil-DNA_glycosylase-like"/>
</dbReference>
<dbReference type="NCBIfam" id="NF003589">
    <property type="entry name" value="PRK05254.1-2"/>
    <property type="match status" value="1"/>
</dbReference>
<evidence type="ECO:0000259" key="11">
    <source>
        <dbReference type="SMART" id="SM00986"/>
    </source>
</evidence>
<evidence type="ECO:0000256" key="10">
    <source>
        <dbReference type="SAM" id="MobiDB-lite"/>
    </source>
</evidence>
<keyword evidence="3 7" id="KW-0378">Hydrolase</keyword>
<dbReference type="Pfam" id="PF03167">
    <property type="entry name" value="UDG"/>
    <property type="match status" value="1"/>
</dbReference>
<evidence type="ECO:0000256" key="9">
    <source>
        <dbReference type="RuleBase" id="RU003780"/>
    </source>
</evidence>
<comment type="function">
    <text evidence="7 9">Excises uracil residues from the DNA which can arise as a result of misincorporation of dUMP residues by DNA polymerase or due to deamination of cytosine.</text>
</comment>
<dbReference type="GO" id="GO:0005739">
    <property type="term" value="C:mitochondrion"/>
    <property type="evidence" value="ECO:0007669"/>
    <property type="project" value="UniProtKB-SubCell"/>
</dbReference>
<dbReference type="SUPFAM" id="SSF52141">
    <property type="entry name" value="Uracil-DNA glycosylase-like"/>
    <property type="match status" value="1"/>
</dbReference>
<name>A0A8H4BMZ9_MUCCL</name>
<dbReference type="AlphaFoldDB" id="A0A8H4BMZ9"/>
<dbReference type="NCBIfam" id="TIGR00628">
    <property type="entry name" value="ung"/>
    <property type="match status" value="1"/>
</dbReference>
<keyword evidence="4 7" id="KW-0496">Mitochondrion</keyword>
<comment type="caution">
    <text evidence="12">The sequence shown here is derived from an EMBL/GenBank/DDBJ whole genome shotgun (WGS) entry which is preliminary data.</text>
</comment>
<keyword evidence="5 7" id="KW-0234">DNA repair</keyword>
<protein>
    <recommendedName>
        <fullName evidence="7 9">Uracil-DNA glycosylase</fullName>
        <shortName evidence="7">UDG</shortName>
        <ecNumber evidence="7 9">3.2.2.27</ecNumber>
    </recommendedName>
</protein>
<dbReference type="InterPro" id="IPR002043">
    <property type="entry name" value="UDG_fam1"/>
</dbReference>
<dbReference type="SMART" id="SM00987">
    <property type="entry name" value="UreE_C"/>
    <property type="match status" value="1"/>
</dbReference>
<organism evidence="12 13">
    <name type="scientific">Mucor circinelloides f. lusitanicus</name>
    <name type="common">Mucor racemosus var. lusitanicus</name>
    <dbReference type="NCBI Taxonomy" id="29924"/>
    <lineage>
        <taxon>Eukaryota</taxon>
        <taxon>Fungi</taxon>
        <taxon>Fungi incertae sedis</taxon>
        <taxon>Mucoromycota</taxon>
        <taxon>Mucoromycotina</taxon>
        <taxon>Mucoromycetes</taxon>
        <taxon>Mucorales</taxon>
        <taxon>Mucorineae</taxon>
        <taxon>Mucoraceae</taxon>
        <taxon>Mucor</taxon>
    </lineage>
</organism>
<evidence type="ECO:0000313" key="13">
    <source>
        <dbReference type="Proteomes" id="UP000469890"/>
    </source>
</evidence>
<evidence type="ECO:0000256" key="6">
    <source>
        <dbReference type="ARBA" id="ARBA00023242"/>
    </source>
</evidence>
<dbReference type="FunFam" id="3.40.470.10:FF:000007">
    <property type="entry name" value="Uracil-DNA glycosylase"/>
    <property type="match status" value="1"/>
</dbReference>
<dbReference type="NCBIfam" id="NF003588">
    <property type="entry name" value="PRK05254.1-1"/>
    <property type="match status" value="1"/>
</dbReference>
<evidence type="ECO:0000256" key="7">
    <source>
        <dbReference type="HAMAP-Rule" id="MF_03166"/>
    </source>
</evidence>
<accession>A0A8H4BMZ9</accession>